<evidence type="ECO:0000256" key="1">
    <source>
        <dbReference type="ARBA" id="ARBA00000085"/>
    </source>
</evidence>
<comment type="caution">
    <text evidence="12">The sequence shown here is derived from an EMBL/GenBank/DDBJ whole genome shotgun (WGS) entry which is preliminary data.</text>
</comment>
<keyword evidence="7" id="KW-0067">ATP-binding</keyword>
<feature type="domain" description="Signal transduction histidine kinase subgroup 3 dimerisation and phosphoacceptor" evidence="11">
    <location>
        <begin position="200"/>
        <end position="259"/>
    </location>
</feature>
<evidence type="ECO:0000256" key="4">
    <source>
        <dbReference type="ARBA" id="ARBA00022679"/>
    </source>
</evidence>
<evidence type="ECO:0000256" key="5">
    <source>
        <dbReference type="ARBA" id="ARBA00022741"/>
    </source>
</evidence>
<name>A0ABT6NBX7_9FIRM</name>
<gene>
    <name evidence="12" type="ORF">QE109_07105</name>
</gene>
<feature type="transmembrane region" description="Helical" evidence="10">
    <location>
        <begin position="27"/>
        <end position="45"/>
    </location>
</feature>
<dbReference type="Gene3D" id="1.20.5.1930">
    <property type="match status" value="1"/>
</dbReference>
<keyword evidence="3" id="KW-0597">Phosphoprotein</keyword>
<sequence length="390" mass="44893">MKFNTIKGVTILIAMLISLVFETASQSRLFVLIGLSGIIIALSFIRGSSHRRYTWTLFLEIIAVFLLNQYTRFNVNYLYILFNLWILAEIVLYQNVYKVVLLVTSTLMVSTLAFIQSFNYGVNYQLITQAFFVEFILILFSVMLYLYRSYQEEKKRVNRLNEQLIDQNAALKKANDKMQISNEALEVANLEIEKLTKLKERSQFARDLHDTIGHELTGLIMSLEVLKLSCEDETQIRGLQESIDQAREILRAMRDMVSANKDVISHENLYVALKQKMTHFSEQTAIVTKLNFQLFDEPTTEVISDVLYKVVIESMTNTAKHSRAKQFWVSFQSLSDGEILLKIHDDGGSDQALKLGNGLNFIKERVKRLGGEVTFELDIYGFRTTVKVPM</sequence>
<keyword evidence="5" id="KW-0547">Nucleotide-binding</keyword>
<feature type="coiled-coil region" evidence="9">
    <location>
        <begin position="147"/>
        <end position="198"/>
    </location>
</feature>
<evidence type="ECO:0000256" key="9">
    <source>
        <dbReference type="SAM" id="Coils"/>
    </source>
</evidence>
<evidence type="ECO:0000256" key="10">
    <source>
        <dbReference type="SAM" id="Phobius"/>
    </source>
</evidence>
<accession>A0ABT6NBX7</accession>
<feature type="transmembrane region" description="Helical" evidence="10">
    <location>
        <begin position="5"/>
        <end position="21"/>
    </location>
</feature>
<evidence type="ECO:0000256" key="2">
    <source>
        <dbReference type="ARBA" id="ARBA00012438"/>
    </source>
</evidence>
<dbReference type="EC" id="2.7.13.3" evidence="2"/>
<evidence type="ECO:0000256" key="3">
    <source>
        <dbReference type="ARBA" id="ARBA00022553"/>
    </source>
</evidence>
<organism evidence="12 13">
    <name type="scientific">Fusibacter bizertensis</name>
    <dbReference type="NCBI Taxonomy" id="1488331"/>
    <lineage>
        <taxon>Bacteria</taxon>
        <taxon>Bacillati</taxon>
        <taxon>Bacillota</taxon>
        <taxon>Clostridia</taxon>
        <taxon>Eubacteriales</taxon>
        <taxon>Eubacteriales Family XII. Incertae Sedis</taxon>
        <taxon>Fusibacter</taxon>
    </lineage>
</organism>
<feature type="transmembrane region" description="Helical" evidence="10">
    <location>
        <begin position="52"/>
        <end position="70"/>
    </location>
</feature>
<dbReference type="Proteomes" id="UP001158045">
    <property type="component" value="Unassembled WGS sequence"/>
</dbReference>
<dbReference type="PANTHER" id="PTHR24421">
    <property type="entry name" value="NITRATE/NITRITE SENSOR PROTEIN NARX-RELATED"/>
    <property type="match status" value="1"/>
</dbReference>
<dbReference type="Pfam" id="PF07730">
    <property type="entry name" value="HisKA_3"/>
    <property type="match status" value="1"/>
</dbReference>
<evidence type="ECO:0000256" key="8">
    <source>
        <dbReference type="ARBA" id="ARBA00023012"/>
    </source>
</evidence>
<keyword evidence="4" id="KW-0808">Transferase</keyword>
<evidence type="ECO:0000259" key="11">
    <source>
        <dbReference type="Pfam" id="PF07730"/>
    </source>
</evidence>
<keyword evidence="8" id="KW-0902">Two-component regulatory system</keyword>
<proteinExistence type="predicted"/>
<dbReference type="RefSeq" id="WP_281093737.1">
    <property type="nucleotide sequence ID" value="NZ_JARYZI010000004.1"/>
</dbReference>
<keyword evidence="9" id="KW-0175">Coiled coil</keyword>
<dbReference type="InterPro" id="IPR036890">
    <property type="entry name" value="HATPase_C_sf"/>
</dbReference>
<dbReference type="Gene3D" id="3.30.565.10">
    <property type="entry name" value="Histidine kinase-like ATPase, C-terminal domain"/>
    <property type="match status" value="1"/>
</dbReference>
<dbReference type="PANTHER" id="PTHR24421:SF10">
    <property type="entry name" value="NITRATE_NITRITE SENSOR PROTEIN NARQ"/>
    <property type="match status" value="1"/>
</dbReference>
<dbReference type="GO" id="GO:0016301">
    <property type="term" value="F:kinase activity"/>
    <property type="evidence" value="ECO:0007669"/>
    <property type="project" value="UniProtKB-KW"/>
</dbReference>
<evidence type="ECO:0000313" key="12">
    <source>
        <dbReference type="EMBL" id="MDH8677909.1"/>
    </source>
</evidence>
<protein>
    <recommendedName>
        <fullName evidence="2">histidine kinase</fullName>
        <ecNumber evidence="2">2.7.13.3</ecNumber>
    </recommendedName>
</protein>
<keyword evidence="13" id="KW-1185">Reference proteome</keyword>
<evidence type="ECO:0000256" key="7">
    <source>
        <dbReference type="ARBA" id="ARBA00022840"/>
    </source>
</evidence>
<keyword evidence="10" id="KW-0812">Transmembrane</keyword>
<dbReference type="InterPro" id="IPR011712">
    <property type="entry name" value="Sig_transdc_His_kin_sub3_dim/P"/>
</dbReference>
<reference evidence="12 13" key="1">
    <citation type="submission" date="2023-04" db="EMBL/GenBank/DDBJ databases">
        <title>Fusibacter bizertensis strain WBS, isolated from littoral bottom sediments of the Arctic seas - biochemical and genomic analysis.</title>
        <authorList>
            <person name="Brioukhanov A.L."/>
        </authorList>
    </citation>
    <scope>NUCLEOTIDE SEQUENCE [LARGE SCALE GENOMIC DNA]</scope>
    <source>
        <strain evidence="12 13">WBS</strain>
    </source>
</reference>
<feature type="transmembrane region" description="Helical" evidence="10">
    <location>
        <begin position="76"/>
        <end position="93"/>
    </location>
</feature>
<evidence type="ECO:0000256" key="6">
    <source>
        <dbReference type="ARBA" id="ARBA00022777"/>
    </source>
</evidence>
<keyword evidence="10" id="KW-1133">Transmembrane helix</keyword>
<evidence type="ECO:0000313" key="13">
    <source>
        <dbReference type="Proteomes" id="UP001158045"/>
    </source>
</evidence>
<dbReference type="CDD" id="cd16917">
    <property type="entry name" value="HATPase_UhpB-NarQ-NarX-like"/>
    <property type="match status" value="1"/>
</dbReference>
<dbReference type="InterPro" id="IPR050482">
    <property type="entry name" value="Sensor_HK_TwoCompSys"/>
</dbReference>
<keyword evidence="10" id="KW-0472">Membrane</keyword>
<comment type="catalytic activity">
    <reaction evidence="1">
        <text>ATP + protein L-histidine = ADP + protein N-phospho-L-histidine.</text>
        <dbReference type="EC" id="2.7.13.3"/>
    </reaction>
</comment>
<feature type="transmembrane region" description="Helical" evidence="10">
    <location>
        <begin position="100"/>
        <end position="120"/>
    </location>
</feature>
<dbReference type="SUPFAM" id="SSF55874">
    <property type="entry name" value="ATPase domain of HSP90 chaperone/DNA topoisomerase II/histidine kinase"/>
    <property type="match status" value="1"/>
</dbReference>
<dbReference type="EMBL" id="JARYZI010000004">
    <property type="protein sequence ID" value="MDH8677909.1"/>
    <property type="molecule type" value="Genomic_DNA"/>
</dbReference>
<feature type="transmembrane region" description="Helical" evidence="10">
    <location>
        <begin position="126"/>
        <end position="147"/>
    </location>
</feature>
<keyword evidence="6 12" id="KW-0418">Kinase</keyword>